<name>A0A480AQW4_9BURK</name>
<evidence type="ECO:0000256" key="2">
    <source>
        <dbReference type="ARBA" id="ARBA00009347"/>
    </source>
</evidence>
<evidence type="ECO:0000313" key="9">
    <source>
        <dbReference type="Proteomes" id="UP000301751"/>
    </source>
</evidence>
<dbReference type="PANTHER" id="PTHR43884">
    <property type="entry name" value="ACYL-COA DEHYDROGENASE"/>
    <property type="match status" value="1"/>
</dbReference>
<dbReference type="RefSeq" id="WP_137733062.1">
    <property type="nucleotide sequence ID" value="NZ_BJCL01000005.1"/>
</dbReference>
<evidence type="ECO:0000259" key="6">
    <source>
        <dbReference type="Pfam" id="PF00441"/>
    </source>
</evidence>
<keyword evidence="3" id="KW-0285">Flavoprotein</keyword>
<feature type="domain" description="Acyl-CoA dehydrogenase/oxidase C-terminal" evidence="6">
    <location>
        <begin position="217"/>
        <end position="351"/>
    </location>
</feature>
<dbReference type="GO" id="GO:0050660">
    <property type="term" value="F:flavin adenine dinucleotide binding"/>
    <property type="evidence" value="ECO:0007669"/>
    <property type="project" value="InterPro"/>
</dbReference>
<dbReference type="Proteomes" id="UP000301751">
    <property type="component" value="Unassembled WGS sequence"/>
</dbReference>
<dbReference type="GO" id="GO:0003995">
    <property type="term" value="F:acyl-CoA dehydrogenase activity"/>
    <property type="evidence" value="ECO:0007669"/>
    <property type="project" value="TreeGrafter"/>
</dbReference>
<dbReference type="InterPro" id="IPR013786">
    <property type="entry name" value="AcylCoA_DH/ox_N"/>
</dbReference>
<dbReference type="Pfam" id="PF02771">
    <property type="entry name" value="Acyl-CoA_dh_N"/>
    <property type="match status" value="1"/>
</dbReference>
<dbReference type="PANTHER" id="PTHR43884:SF20">
    <property type="entry name" value="ACYL-COA DEHYDROGENASE FADE28"/>
    <property type="match status" value="1"/>
</dbReference>
<evidence type="ECO:0000256" key="4">
    <source>
        <dbReference type="ARBA" id="ARBA00022827"/>
    </source>
</evidence>
<comment type="cofactor">
    <cofactor evidence="1">
        <name>FAD</name>
        <dbReference type="ChEBI" id="CHEBI:57692"/>
    </cofactor>
</comment>
<dbReference type="InterPro" id="IPR009075">
    <property type="entry name" value="AcylCo_DH/oxidase_C"/>
</dbReference>
<feature type="domain" description="Acyl-CoA dehydrogenase/oxidase N-terminal" evidence="7">
    <location>
        <begin position="6"/>
        <end position="117"/>
    </location>
</feature>
<dbReference type="AlphaFoldDB" id="A0A480AQW4"/>
<comment type="similarity">
    <text evidence="2">Belongs to the acyl-CoA dehydrogenase family.</text>
</comment>
<dbReference type="SUPFAM" id="SSF56645">
    <property type="entry name" value="Acyl-CoA dehydrogenase NM domain-like"/>
    <property type="match status" value="1"/>
</dbReference>
<dbReference type="Gene3D" id="1.20.140.10">
    <property type="entry name" value="Butyryl-CoA Dehydrogenase, subunit A, domain 3"/>
    <property type="match status" value="1"/>
</dbReference>
<evidence type="ECO:0000256" key="1">
    <source>
        <dbReference type="ARBA" id="ARBA00001974"/>
    </source>
</evidence>
<dbReference type="Pfam" id="PF00441">
    <property type="entry name" value="Acyl-CoA_dh_1"/>
    <property type="match status" value="1"/>
</dbReference>
<evidence type="ECO:0000256" key="5">
    <source>
        <dbReference type="ARBA" id="ARBA00023002"/>
    </source>
</evidence>
<evidence type="ECO:0000256" key="3">
    <source>
        <dbReference type="ARBA" id="ARBA00022630"/>
    </source>
</evidence>
<gene>
    <name evidence="8" type="ORF">AQPW35_24070</name>
</gene>
<keyword evidence="5" id="KW-0560">Oxidoreductase</keyword>
<organism evidence="8 9">
    <name type="scientific">Pseudaquabacterium pictum</name>
    <dbReference type="NCBI Taxonomy" id="2315236"/>
    <lineage>
        <taxon>Bacteria</taxon>
        <taxon>Pseudomonadati</taxon>
        <taxon>Pseudomonadota</taxon>
        <taxon>Betaproteobacteria</taxon>
        <taxon>Burkholderiales</taxon>
        <taxon>Sphaerotilaceae</taxon>
        <taxon>Pseudaquabacterium</taxon>
    </lineage>
</organism>
<dbReference type="EMBL" id="BJCL01000005">
    <property type="protein sequence ID" value="GCL63326.1"/>
    <property type="molecule type" value="Genomic_DNA"/>
</dbReference>
<evidence type="ECO:0000313" key="8">
    <source>
        <dbReference type="EMBL" id="GCL63326.1"/>
    </source>
</evidence>
<evidence type="ECO:0000259" key="7">
    <source>
        <dbReference type="Pfam" id="PF02771"/>
    </source>
</evidence>
<comment type="caution">
    <text evidence="8">The sequence shown here is derived from an EMBL/GenBank/DDBJ whole genome shotgun (WGS) entry which is preliminary data.</text>
</comment>
<dbReference type="Gene3D" id="2.40.110.10">
    <property type="entry name" value="Butyryl-CoA Dehydrogenase, subunit A, domain 2"/>
    <property type="match status" value="1"/>
</dbReference>
<accession>A0A480AQW4</accession>
<protein>
    <submittedName>
        <fullName evidence="8">Dehydrogenase</fullName>
    </submittedName>
</protein>
<proteinExistence type="inferred from homology"/>
<dbReference type="InterPro" id="IPR046373">
    <property type="entry name" value="Acyl-CoA_Oxase/DH_mid-dom_sf"/>
</dbReference>
<dbReference type="SUPFAM" id="SSF47203">
    <property type="entry name" value="Acyl-CoA dehydrogenase C-terminal domain-like"/>
    <property type="match status" value="1"/>
</dbReference>
<dbReference type="OrthoDB" id="8523432at2"/>
<dbReference type="InterPro" id="IPR036250">
    <property type="entry name" value="AcylCo_DH-like_C"/>
</dbReference>
<dbReference type="InterPro" id="IPR009100">
    <property type="entry name" value="AcylCoA_DH/oxidase_NM_dom_sf"/>
</dbReference>
<keyword evidence="9" id="KW-1185">Reference proteome</keyword>
<dbReference type="InterPro" id="IPR037069">
    <property type="entry name" value="AcylCoA_DH/ox_N_sf"/>
</dbReference>
<keyword evidence="4" id="KW-0274">FAD</keyword>
<sequence length="373" mass="38994">MDFDFSPDQQQLKDQARRYLSDHCSSQAVRAVLDGPQSHDTALWKGLGEQGYLGAAIPDDLGGSGAGYLELCVVAEELGRAVAPVPFSSSIGLAADLLLRAGTDAQKQRWLPGLASGALIGTLALAEQPGRVQAGRIASSVQRGRLSGSKQPVADGAIADIAIVATRDGAGDALSLHIVDLTSAGVQRTALPGIDPTRSQAQISFTNAEAEPLGAPGAGAALVASALDRAAVLMAFEQVGGADKALQTACDYAQERFAFGRPIASLQAIKHMLADMYVSATLARSNALYGAWALSCDAPELAEAAATARVSATQAYQHCARNNIQVHGGMGFTWAFDCHLHYRRANLLALQLGSLSEWEDRLVGHLVAKRNAA</sequence>
<reference evidence="9" key="1">
    <citation type="submission" date="2019-03" db="EMBL/GenBank/DDBJ databases">
        <title>Aquabacterium pictum sp.nov., the first bacteriochlorophyll a-containing freshwater bacterium in the genus Aquabacterium of the class Betaproteobacteria.</title>
        <authorList>
            <person name="Hirose S."/>
            <person name="Tank M."/>
            <person name="Hara E."/>
            <person name="Tamaki H."/>
            <person name="Takaichi S."/>
            <person name="Haruta S."/>
            <person name="Hanada S."/>
        </authorList>
    </citation>
    <scope>NUCLEOTIDE SEQUENCE [LARGE SCALE GENOMIC DNA]</scope>
    <source>
        <strain evidence="9">W35</strain>
    </source>
</reference>
<dbReference type="Gene3D" id="1.10.540.10">
    <property type="entry name" value="Acyl-CoA dehydrogenase/oxidase, N-terminal domain"/>
    <property type="match status" value="1"/>
</dbReference>